<feature type="region of interest" description="Disordered" evidence="1">
    <location>
        <begin position="1"/>
        <end position="33"/>
    </location>
</feature>
<protein>
    <submittedName>
        <fullName evidence="2">Uncharacterized protein</fullName>
    </submittedName>
</protein>
<evidence type="ECO:0000313" key="2">
    <source>
        <dbReference type="EMBL" id="KJZ73098.1"/>
    </source>
</evidence>
<dbReference type="EMBL" id="KQ030538">
    <property type="protein sequence ID" value="KJZ73098.1"/>
    <property type="molecule type" value="Genomic_DNA"/>
</dbReference>
<name>A0A0F7ZTH0_9HYPO</name>
<evidence type="ECO:0000313" key="3">
    <source>
        <dbReference type="Proteomes" id="UP000054481"/>
    </source>
</evidence>
<sequence length="568" mass="64022">MSLQAGDDPAQSRPTNSRSLKRKDPEPDDPEDLQEFVQSTIRALRRKPISPTLAAQDIFDTSDVGPTPLEELYPRPRREYLIYVELISSTSDSHPIIDQAQVLKTDQGVQIVISDDRLTADIRKLYRIVAINEFVYHSTAFSCHEVKQSFPYIPTNCRLFLALRNKAINLHRTFKDDCLKSIRDFCLELATEGTWRLETNVSLTFWPEQHFTDKNSQKAIEARETLRAWLEERLTDTTWPKVFPMVQSILDLDLSGLNDRRSSLAYFFMHSNFHALVVQTLQLYYVEREKNWDFAFTDPVHHPRPYVEDEAIRETISLLYDALALDPQFADVDYYLFKYTDSDTQSRGTHKLSRMATILESTNTFRVQTTPPPAPPGYRGSITMSGQTLVNPLLNIACGAAGTNTSLSKSKAPTRSPSLSSSPQSGRQPDGTTCDSPLGPIFPFSSPVSPGGSENSQAQRPSVEINRPRNFVPPTDPVSRTETSQAMRSQPGSLFLTGTQLLEMGPLSVSGDEMAPIDELLDSQLQMPAWIEAQDSLPPLQDQVQLSRTAGQRRARPWVTFLELRPQV</sequence>
<reference evidence="2 3" key="1">
    <citation type="journal article" date="2014" name="Genome Biol. Evol.">
        <title>Comparative genomics and transcriptomics analyses reveal divergent lifestyle features of nematode endoparasitic fungus Hirsutella minnesotensis.</title>
        <authorList>
            <person name="Lai Y."/>
            <person name="Liu K."/>
            <person name="Zhang X."/>
            <person name="Zhang X."/>
            <person name="Li K."/>
            <person name="Wang N."/>
            <person name="Shu C."/>
            <person name="Wu Y."/>
            <person name="Wang C."/>
            <person name="Bushley K.E."/>
            <person name="Xiang M."/>
            <person name="Liu X."/>
        </authorList>
    </citation>
    <scope>NUCLEOTIDE SEQUENCE [LARGE SCALE GENOMIC DNA]</scope>
    <source>
        <strain evidence="2 3">3608</strain>
    </source>
</reference>
<keyword evidence="3" id="KW-1185">Reference proteome</keyword>
<accession>A0A0F7ZTH0</accession>
<proteinExistence type="predicted"/>
<feature type="compositionally biased region" description="Low complexity" evidence="1">
    <location>
        <begin position="439"/>
        <end position="453"/>
    </location>
</feature>
<feature type="region of interest" description="Disordered" evidence="1">
    <location>
        <begin position="404"/>
        <end position="489"/>
    </location>
</feature>
<organism evidence="2 3">
    <name type="scientific">Hirsutella minnesotensis 3608</name>
    <dbReference type="NCBI Taxonomy" id="1043627"/>
    <lineage>
        <taxon>Eukaryota</taxon>
        <taxon>Fungi</taxon>
        <taxon>Dikarya</taxon>
        <taxon>Ascomycota</taxon>
        <taxon>Pezizomycotina</taxon>
        <taxon>Sordariomycetes</taxon>
        <taxon>Hypocreomycetidae</taxon>
        <taxon>Hypocreales</taxon>
        <taxon>Ophiocordycipitaceae</taxon>
        <taxon>Hirsutella</taxon>
    </lineage>
</organism>
<feature type="compositionally biased region" description="Polar residues" evidence="1">
    <location>
        <begin position="478"/>
        <end position="489"/>
    </location>
</feature>
<dbReference type="Proteomes" id="UP000054481">
    <property type="component" value="Unassembled WGS sequence"/>
</dbReference>
<evidence type="ECO:0000256" key="1">
    <source>
        <dbReference type="SAM" id="MobiDB-lite"/>
    </source>
</evidence>
<dbReference type="AlphaFoldDB" id="A0A0F7ZTH0"/>
<feature type="compositionally biased region" description="Low complexity" evidence="1">
    <location>
        <begin position="410"/>
        <end position="425"/>
    </location>
</feature>
<gene>
    <name evidence="2" type="ORF">HIM_07482</name>
</gene>
<feature type="compositionally biased region" description="Polar residues" evidence="1">
    <location>
        <begin position="426"/>
        <end position="435"/>
    </location>
</feature>